<dbReference type="Proteomes" id="UP001500879">
    <property type="component" value="Unassembled WGS sequence"/>
</dbReference>
<dbReference type="Pfam" id="PF06527">
    <property type="entry name" value="TniQ"/>
    <property type="match status" value="1"/>
</dbReference>
<dbReference type="InterPro" id="IPR009492">
    <property type="entry name" value="TniQ"/>
</dbReference>
<proteinExistence type="predicted"/>
<keyword evidence="3" id="KW-1185">Reference proteome</keyword>
<protein>
    <recommendedName>
        <fullName evidence="1">TniQ domain-containing protein</fullName>
    </recommendedName>
</protein>
<feature type="domain" description="TniQ" evidence="1">
    <location>
        <begin position="18"/>
        <end position="134"/>
    </location>
</feature>
<dbReference type="RefSeq" id="WP_344019274.1">
    <property type="nucleotide sequence ID" value="NZ_BAAABX010000006.1"/>
</dbReference>
<name>A0ABP3I2D3_9ACTN</name>
<comment type="caution">
    <text evidence="2">The sequence shown here is derived from an EMBL/GenBank/DDBJ whole genome shotgun (WGS) entry which is preliminary data.</text>
</comment>
<organism evidence="2 3">
    <name type="scientific">Streptomyces luteireticuli</name>
    <dbReference type="NCBI Taxonomy" id="173858"/>
    <lineage>
        <taxon>Bacteria</taxon>
        <taxon>Bacillati</taxon>
        <taxon>Actinomycetota</taxon>
        <taxon>Actinomycetes</taxon>
        <taxon>Kitasatosporales</taxon>
        <taxon>Streptomycetaceae</taxon>
        <taxon>Streptomyces</taxon>
    </lineage>
</organism>
<sequence>MKTQPDPYALPLRPVPRVVIPFLNEKVSSFVWRIAETHKLHAGELLEFLAESRRNRAPIPERRLAAVSGVPLPVLKYALPELWTPEDQGRLRLAGRPRPGFRDRAGCQRCIGSWRTAGWVRFWARQEDVICHRHWVWTGTKDSLDLSAHPEVASEVIKANRRHRRLIRRHGREAIRSAYYDAGQLCREWNNSAIPNKEIRRRLTSMLGPGWSVYRDEPASEAAYYPNVVELTRILSSPYWRSLILDGHLPASTPRQPWELLGVPADFCWLMESTPGIEQFTREIRRTVNPYFQWNPYSSYRSYAPFTKWVLGELRDRFTPSRYGYPKYQPEVIEQGPLGGFGSNA</sequence>
<gene>
    <name evidence="2" type="ORF">GCM10010357_05020</name>
</gene>
<dbReference type="EMBL" id="BAAABX010000006">
    <property type="protein sequence ID" value="GAA0387269.1"/>
    <property type="molecule type" value="Genomic_DNA"/>
</dbReference>
<evidence type="ECO:0000259" key="1">
    <source>
        <dbReference type="Pfam" id="PF06527"/>
    </source>
</evidence>
<reference evidence="3" key="1">
    <citation type="journal article" date="2019" name="Int. J. Syst. Evol. Microbiol.">
        <title>The Global Catalogue of Microorganisms (GCM) 10K type strain sequencing project: providing services to taxonomists for standard genome sequencing and annotation.</title>
        <authorList>
            <consortium name="The Broad Institute Genomics Platform"/>
            <consortium name="The Broad Institute Genome Sequencing Center for Infectious Disease"/>
            <person name="Wu L."/>
            <person name="Ma J."/>
        </authorList>
    </citation>
    <scope>NUCLEOTIDE SEQUENCE [LARGE SCALE GENOMIC DNA]</scope>
    <source>
        <strain evidence="3">JCM 4788</strain>
    </source>
</reference>
<evidence type="ECO:0000313" key="3">
    <source>
        <dbReference type="Proteomes" id="UP001500879"/>
    </source>
</evidence>
<evidence type="ECO:0000313" key="2">
    <source>
        <dbReference type="EMBL" id="GAA0387269.1"/>
    </source>
</evidence>
<accession>A0ABP3I2D3</accession>